<comment type="caution">
    <text evidence="1">The sequence shown here is derived from an EMBL/GenBank/DDBJ whole genome shotgun (WGS) entry which is preliminary data.</text>
</comment>
<evidence type="ECO:0000313" key="2">
    <source>
        <dbReference type="Proteomes" id="UP001148662"/>
    </source>
</evidence>
<keyword evidence="2" id="KW-1185">Reference proteome</keyword>
<protein>
    <submittedName>
        <fullName evidence="1">Uncharacterized protein</fullName>
    </submittedName>
</protein>
<name>A0ACC1T6Q4_9APHY</name>
<accession>A0ACC1T6Q4</accession>
<evidence type="ECO:0000313" key="1">
    <source>
        <dbReference type="EMBL" id="KAJ3554645.1"/>
    </source>
</evidence>
<dbReference type="EMBL" id="JANHOG010000410">
    <property type="protein sequence ID" value="KAJ3554645.1"/>
    <property type="molecule type" value="Genomic_DNA"/>
</dbReference>
<dbReference type="Proteomes" id="UP001148662">
    <property type="component" value="Unassembled WGS sequence"/>
</dbReference>
<organism evidence="1 2">
    <name type="scientific">Phlebia brevispora</name>
    <dbReference type="NCBI Taxonomy" id="194682"/>
    <lineage>
        <taxon>Eukaryota</taxon>
        <taxon>Fungi</taxon>
        <taxon>Dikarya</taxon>
        <taxon>Basidiomycota</taxon>
        <taxon>Agaricomycotina</taxon>
        <taxon>Agaricomycetes</taxon>
        <taxon>Polyporales</taxon>
        <taxon>Meruliaceae</taxon>
        <taxon>Phlebia</taxon>
    </lineage>
</organism>
<reference evidence="1" key="1">
    <citation type="submission" date="2022-07" db="EMBL/GenBank/DDBJ databases">
        <title>Genome Sequence of Phlebia brevispora.</title>
        <authorList>
            <person name="Buettner E."/>
        </authorList>
    </citation>
    <scope>NUCLEOTIDE SEQUENCE</scope>
    <source>
        <strain evidence="1">MPL23</strain>
    </source>
</reference>
<sequence>MSTVSEASSNLPPFLHPSPPPPGYSIRETMSYQNAVFQHKRIPSEAHVLWWASRGSCDTCLIFIPGNPGIVEFYTPFLTALHEKSDERLCVLAHAHVGHTEGLHKTYDSPTAITLASQVEAIVEVVDAVKTSYTNIVIIGHSVGSWLVLQALKAREDVTDSAFLLFPTIAHIVKTPNGRQLSWLFRRPFPSLISWLSAATRLVPSWGLKFLFPDWPDAQLVVLRALLDSPDTVYSCLTMAHGEMTTIKDLDAGLLERNKHLLHLYLAEVDAWVGENRTAILEVFHPYEDSLRIVHGPDDIPHAFCITPEPPESPSQRESSPEPQRELSPELTSLTTLTRSPQPPKPVVFVELPTLPPRVKEQYATDLSERVLTFAEQFPRSEMKCIIGEYQTQSQLFYFVKLSDDVAFRFAADKFKVDNPDLVEDYERKKETGELPPFDPSAAYVHPSSRIKMVIKLKPEMFTSRSGHTSDADTDELVIDDHQRSPSDSDSAYGESDESESLLRRTTRATTAKGSKMKQMTLPFSPKKTRTRKIMVVSDNTDEEDNSVIEVTPPRRSTRSKKATRMNLDDEAYEDDGDYVDDESEQRTTIKIKPKRSKASRPAYGHIRPVSDLVFDEDEEVAILRKHRDVCEKCGEAPTHILLRRLHKRKGNKRRKSKRSEDEFEEDGSDEDKITAKGGWVRCLKCPVAAHWACLARTQRDEILRAAHEKDRAEWRRTHPDPTPEVLEGDVLSGPSKPKEEEPIKRAGLEPNQTTEFVCGQCMKGGVCMGCMEVALKPDTIHRRALAQTSTADNPDPSKPLDGDVEMKDAEQESDEPGEELLFRCRLCKRICHYAHLPLSPFADPHEEYSAADRAWYYQHNAQWNCADCQSWVYGVEHIIAWRPYPSDAIEPPLPAGEVPNYKSHLPREYLIKWENRSYRRTQWVPHMWLLAAHGTKLKNFLSGGSRVTLLPEPVHEAATDAMQLDEPLPEFGVADEEMGEENDNASSTAFTSLDPIPDAEKRIRPAWKTVDRALDALLWAPTKRLDAIRTKKKRSKGKSKAKRRVNESDDDATEAAEEIIERERKAAFDDGEQPSVDLMETVDEWEKRNRRGLRESDIDLVVWGFFKWHGLGYDDATWDSPPRKEDPAYKSFELAFKRFLASRKVTVKVLSKKEIELFDHDLPKNIFMKRFAFTNELQPKLGQSEQLSLMPFQIDGVNWLCNNWWNRQPCILADEMGLGKTVQIVTFLGTVIRGGFKGFEQLKGFPALVVVPNSTITNWVREFERWAPHLRVVPFYGDNKSREVIKNYELFHSAPTKDTTGAKYHVLVTTYETVINNKEFTPVFKSTPRWEVLVVDEGQRLKSDSSLIFRKLKELKTVHRIILTGTPLNNNIRELFNLMNFLDPSEWRDLESLAKEYEVLTEDSIKELHNRLRPYFLRRVKSEVLELPPKNEVIVPVSMSALQKEVYRSILSQNLDLLQSLAQTAAGTKINAAVKKSNMNNMLMQLRKCLQHPYLVSREIEPTGLAPTEAHEKLIGASAKLLFLHTLLPKLKARGHRVLLFSQFVIALDIIEDFLTGENIKFLRLDGNTKQADRQRDMDEFNRPDSDVFIYILSTRAGGVGINLWTADTVIIFDPDFNPHQDLQAIARAHRYGQKKTCLVFKLMVKDSAEERIIQTGKKKLVLDHLIVQKMDDDDDAEDMKSILMFGAQALFQEGDDHSARDIHYSEHDIDNLIEKTEKEGDQQEPQTSESAAFSFAKIWAADKDSLEDVNESETQAQEDAWAQTLARIAEEQAKERAKEVTGRGVRRKAAAVFPQQSIEFDDSPKKNQPAKKKSKVKSKATISDDDDAYVGSPHDSEGESSGPASSASDGLVPDLADLKNKIPAHKRKSLYVDDIARPLPTVYPPLSPILNRPSLSHQGGEACGLCGLSHPESACFMTESSENLAQYRNMLLTHSGDEALEDRQAAIDVIDETLYKRGQMHLIYGQPLHPVDPPAKQRAMQQVSTVLYPQAASSSNNVQVSRPTPGPSSVPRKVDRPAVQTGSSKRPASPSLPGRTSSKKVKGTPTADSLRCLLCGQLPSHSLKVCPVAAQGSQRLEKEIERLKRDASVSPGYLDVLNNFLIRLRQKELSAGSRSLSTPKPLKLMVKAQVNGLNMQSDPHQWFTHSTDGTWSSSSTGTSNAKATSHSPAPSQAGLKRQRETPTTMNSNLPPIPKLSGDIILTVFTHRSLRFPGALIDEDSDYGDNERLAVLGEKVLETAVTDTLFKKRPMLKATEIEDQRKEFLSPKAVDSWIVGYKLREKLRCSPDSVDKLNSPEETYLLFNSYVGAVYATMGMPVVQSWIGALVDPEFDGSMEIDVDTDPLYNPKKFKMDQMVTPPEPSSIPPPPPPLNPPPPLPNPLAPAQQSTAFLPLFNQTANQRRVFVEYPAQFSGPPHAGKWTVKCVVNGMEKGIGSGASKQLAKEEAAKQAYFAMGWAPRG</sequence>
<gene>
    <name evidence="1" type="ORF">NM688_g2999</name>
</gene>
<proteinExistence type="predicted"/>